<organism evidence="3 4">
    <name type="scientific">Streptacidiphilus cavernicola</name>
    <dbReference type="NCBI Taxonomy" id="3342716"/>
    <lineage>
        <taxon>Bacteria</taxon>
        <taxon>Bacillati</taxon>
        <taxon>Actinomycetota</taxon>
        <taxon>Actinomycetes</taxon>
        <taxon>Kitasatosporales</taxon>
        <taxon>Streptomycetaceae</taxon>
        <taxon>Streptacidiphilus</taxon>
    </lineage>
</organism>
<sequence length="618" mass="60236">MTVYGHQRPAAGAAGPGGRLRDGALYGAVSGLVAVSWAFAAMAAVAALGIHLLGLDTYASLGSLTAALVAMAVGGRISPSGDVSFFGIDAAGAQGAIGIIPLGLSLVGAVVLAWLFVRPLRRYPVLDPGPLLARAGGAVVGFMVLLAVGAWAGNGTVAIKLNSLPGTGSGSGSGSGSGDPLGGLGGLIGNNSSGSGSGSGSGGIGGLLGGVGSVLGGGTDPTVGFKVDLAPTLALGLLWVLVVLALALAASRRCPLPVGWEPLRRTVRPVASAVVTVLVGAVLVGAVSGIVVGLMGNGGAKTVGAALLAAPNGVFLVVVLGMAVPFNGKASGPLAQFLPSPVDQLLKGGTGQSITLSKLAQLDGRVWLLPVAVALMLLAVGVVAAVRTPRPVLPQSGAREAAGAALRLGVGMAVVTPVLLVLADVSVNANLSVFGFNAVGAGLSISGNLLMGVVLGLVEGAVFGFLGALLVAQFASAKRVSTAPSLPGGGAGHGDYGDSPGRTAEYPAGYPSPYPDEYPATRPQPYRQPPSQPQQPPQQPYLPPGGRPPAPAPDNPYATPPAAPPTPPPAGPPTPPPAAPPTPPPAGPPPVAPPPGGYNPYSGGPAQTPPPPTAPPGR</sequence>
<gene>
    <name evidence="3" type="ORF">ACEZDJ_37950</name>
</gene>
<evidence type="ECO:0000313" key="4">
    <source>
        <dbReference type="Proteomes" id="UP001592528"/>
    </source>
</evidence>
<name>A0ABV6V035_9ACTN</name>
<feature type="transmembrane region" description="Helical" evidence="2">
    <location>
        <begin position="25"/>
        <end position="50"/>
    </location>
</feature>
<protein>
    <submittedName>
        <fullName evidence="3">Streptophobe family protein</fullName>
    </submittedName>
</protein>
<feature type="transmembrane region" description="Helical" evidence="2">
    <location>
        <begin position="97"/>
        <end position="117"/>
    </location>
</feature>
<feature type="compositionally biased region" description="Pro residues" evidence="1">
    <location>
        <begin position="526"/>
        <end position="597"/>
    </location>
</feature>
<keyword evidence="2" id="KW-0812">Transmembrane</keyword>
<dbReference type="PRINTS" id="PR01217">
    <property type="entry name" value="PRICHEXTENSN"/>
</dbReference>
<feature type="transmembrane region" description="Helical" evidence="2">
    <location>
        <begin position="229"/>
        <end position="250"/>
    </location>
</feature>
<evidence type="ECO:0000256" key="2">
    <source>
        <dbReference type="SAM" id="Phobius"/>
    </source>
</evidence>
<dbReference type="Proteomes" id="UP001592528">
    <property type="component" value="Unassembled WGS sequence"/>
</dbReference>
<feature type="transmembrane region" description="Helical" evidence="2">
    <location>
        <begin position="306"/>
        <end position="326"/>
    </location>
</feature>
<proteinExistence type="predicted"/>
<keyword evidence="2" id="KW-0472">Membrane</keyword>
<dbReference type="InterPro" id="IPR047724">
    <property type="entry name" value="Streptophobe"/>
</dbReference>
<dbReference type="EMBL" id="JBHEZZ010000038">
    <property type="protein sequence ID" value="MFC1407084.1"/>
    <property type="molecule type" value="Genomic_DNA"/>
</dbReference>
<feature type="transmembrane region" description="Helical" evidence="2">
    <location>
        <begin position="270"/>
        <end position="294"/>
    </location>
</feature>
<evidence type="ECO:0000256" key="1">
    <source>
        <dbReference type="SAM" id="MobiDB-lite"/>
    </source>
</evidence>
<reference evidence="3 4" key="1">
    <citation type="submission" date="2024-09" db="EMBL/GenBank/DDBJ databases">
        <authorList>
            <person name="Lee S.D."/>
        </authorList>
    </citation>
    <scope>NUCLEOTIDE SEQUENCE [LARGE SCALE GENOMIC DNA]</scope>
    <source>
        <strain evidence="3 4">N1-5</strain>
    </source>
</reference>
<feature type="transmembrane region" description="Helical" evidence="2">
    <location>
        <begin position="406"/>
        <end position="429"/>
    </location>
</feature>
<dbReference type="NCBIfam" id="NF038391">
    <property type="entry name" value="streptophobe"/>
    <property type="match status" value="1"/>
</dbReference>
<dbReference type="RefSeq" id="WP_380525100.1">
    <property type="nucleotide sequence ID" value="NZ_JBHEZZ010000038.1"/>
</dbReference>
<feature type="transmembrane region" description="Helical" evidence="2">
    <location>
        <begin position="129"/>
        <end position="152"/>
    </location>
</feature>
<comment type="caution">
    <text evidence="3">The sequence shown here is derived from an EMBL/GenBank/DDBJ whole genome shotgun (WGS) entry which is preliminary data.</text>
</comment>
<feature type="transmembrane region" description="Helical" evidence="2">
    <location>
        <begin position="366"/>
        <end position="386"/>
    </location>
</feature>
<feature type="transmembrane region" description="Helical" evidence="2">
    <location>
        <begin position="57"/>
        <end position="77"/>
    </location>
</feature>
<feature type="transmembrane region" description="Helical" evidence="2">
    <location>
        <begin position="449"/>
        <end position="472"/>
    </location>
</feature>
<feature type="compositionally biased region" description="Pro residues" evidence="1">
    <location>
        <begin position="607"/>
        <end position="618"/>
    </location>
</feature>
<keyword evidence="2" id="KW-1133">Transmembrane helix</keyword>
<evidence type="ECO:0000313" key="3">
    <source>
        <dbReference type="EMBL" id="MFC1407084.1"/>
    </source>
</evidence>
<keyword evidence="4" id="KW-1185">Reference proteome</keyword>
<accession>A0ABV6V035</accession>
<feature type="region of interest" description="Disordered" evidence="1">
    <location>
        <begin position="481"/>
        <end position="618"/>
    </location>
</feature>